<evidence type="ECO:0000313" key="2">
    <source>
        <dbReference type="EMBL" id="ETV68367.1"/>
    </source>
</evidence>
<dbReference type="EMBL" id="KI913186">
    <property type="protein sequence ID" value="ETV68367.1"/>
    <property type="molecule type" value="Genomic_DNA"/>
</dbReference>
<dbReference type="GeneID" id="20817684"/>
<dbReference type="RefSeq" id="XP_009842162.1">
    <property type="nucleotide sequence ID" value="XM_009843860.1"/>
</dbReference>
<gene>
    <name evidence="2" type="ORF">H257_15688</name>
</gene>
<dbReference type="VEuPathDB" id="FungiDB:H257_15688"/>
<dbReference type="AlphaFoldDB" id="W4FLG3"/>
<feature type="region of interest" description="Disordered" evidence="1">
    <location>
        <begin position="319"/>
        <end position="388"/>
    </location>
</feature>
<sequence length="388" mass="43539">MKYSTDGYAGDALKQRLKAVIFLKQDFTRKFMDEYIAGLRVQAKAFFFNSLTSILQQDMVAETLFATLDDQIKRQPPPANADNLKARDGHMKTFEHFRTLFYSKAFAVYTDVRDSVCQLQFKAREDGFECTPVVVKATIRHTFIVPRSTLILSDQGSCDLESRRRQVAGGTLYFFLPLDRLHMSPSETAPLGLINVFLLQHLPAAPTPLMADPTLVLEIRYPRRSSPHSRARLSPPRRPPPYHVHPPLLDGIHLKPFILPQPSSALYIGATCEAPTPFQYQLSTPNDPVVVSACFVHNDAYSILCYVKHSRLAYHHGTRHPATSPIPTKLHSTSYIPLPSDSTTEDDPQLSPIFNCPHYLINPPRTSSPSSTNVTTQPPTPSTSQPSW</sequence>
<proteinExistence type="predicted"/>
<accession>W4FLG3</accession>
<protein>
    <submittedName>
        <fullName evidence="2">Uncharacterized protein</fullName>
    </submittedName>
</protein>
<organism evidence="2">
    <name type="scientific">Aphanomyces astaci</name>
    <name type="common">Crayfish plague agent</name>
    <dbReference type="NCBI Taxonomy" id="112090"/>
    <lineage>
        <taxon>Eukaryota</taxon>
        <taxon>Sar</taxon>
        <taxon>Stramenopiles</taxon>
        <taxon>Oomycota</taxon>
        <taxon>Saprolegniomycetes</taxon>
        <taxon>Saprolegniales</taxon>
        <taxon>Verrucalvaceae</taxon>
        <taxon>Aphanomyces</taxon>
    </lineage>
</organism>
<feature type="compositionally biased region" description="Low complexity" evidence="1">
    <location>
        <begin position="362"/>
        <end position="388"/>
    </location>
</feature>
<evidence type="ECO:0000256" key="1">
    <source>
        <dbReference type="SAM" id="MobiDB-lite"/>
    </source>
</evidence>
<name>W4FLG3_APHAT</name>
<reference evidence="2" key="1">
    <citation type="submission" date="2013-12" db="EMBL/GenBank/DDBJ databases">
        <title>The Genome Sequence of Aphanomyces astaci APO3.</title>
        <authorList>
            <consortium name="The Broad Institute Genomics Platform"/>
            <person name="Russ C."/>
            <person name="Tyler B."/>
            <person name="van West P."/>
            <person name="Dieguez-Uribeondo J."/>
            <person name="Young S.K."/>
            <person name="Zeng Q."/>
            <person name="Gargeya S."/>
            <person name="Fitzgerald M."/>
            <person name="Abouelleil A."/>
            <person name="Alvarado L."/>
            <person name="Chapman S.B."/>
            <person name="Gainer-Dewar J."/>
            <person name="Goldberg J."/>
            <person name="Griggs A."/>
            <person name="Gujja S."/>
            <person name="Hansen M."/>
            <person name="Howarth C."/>
            <person name="Imamovic A."/>
            <person name="Ireland A."/>
            <person name="Larimer J."/>
            <person name="McCowan C."/>
            <person name="Murphy C."/>
            <person name="Pearson M."/>
            <person name="Poon T.W."/>
            <person name="Priest M."/>
            <person name="Roberts A."/>
            <person name="Saif S."/>
            <person name="Shea T."/>
            <person name="Sykes S."/>
            <person name="Wortman J."/>
            <person name="Nusbaum C."/>
            <person name="Birren B."/>
        </authorList>
    </citation>
    <scope>NUCLEOTIDE SEQUENCE [LARGE SCALE GENOMIC DNA]</scope>
    <source>
        <strain evidence="2">APO3</strain>
    </source>
</reference>